<feature type="signal peptide" evidence="1">
    <location>
        <begin position="1"/>
        <end position="21"/>
    </location>
</feature>
<comment type="caution">
    <text evidence="2">The sequence shown here is derived from an EMBL/GenBank/DDBJ whole genome shotgun (WGS) entry which is preliminary data.</text>
</comment>
<dbReference type="Proteomes" id="UP001500840">
    <property type="component" value="Unassembled WGS sequence"/>
</dbReference>
<dbReference type="NCBIfam" id="TIGR03067">
    <property type="entry name" value="Planc_TIGR03067"/>
    <property type="match status" value="1"/>
</dbReference>
<evidence type="ECO:0000313" key="3">
    <source>
        <dbReference type="Proteomes" id="UP001500840"/>
    </source>
</evidence>
<dbReference type="InterPro" id="IPR017504">
    <property type="entry name" value="CHP03067_Planctomycetes"/>
</dbReference>
<evidence type="ECO:0000256" key="1">
    <source>
        <dbReference type="SAM" id="SignalP"/>
    </source>
</evidence>
<evidence type="ECO:0008006" key="4">
    <source>
        <dbReference type="Google" id="ProtNLM"/>
    </source>
</evidence>
<keyword evidence="1" id="KW-0732">Signal</keyword>
<protein>
    <recommendedName>
        <fullName evidence="4">TIGR03067 domain-containing protein</fullName>
    </recommendedName>
</protein>
<feature type="chain" id="PRO_5046655975" description="TIGR03067 domain-containing protein" evidence="1">
    <location>
        <begin position="22"/>
        <end position="154"/>
    </location>
</feature>
<accession>A0ABP8M756</accession>
<proteinExistence type="predicted"/>
<gene>
    <name evidence="2" type="ORF">GCM10023156_02890</name>
</gene>
<reference evidence="3" key="1">
    <citation type="journal article" date="2019" name="Int. J. Syst. Evol. Microbiol.">
        <title>The Global Catalogue of Microorganisms (GCM) 10K type strain sequencing project: providing services to taxonomists for standard genome sequencing and annotation.</title>
        <authorList>
            <consortium name="The Broad Institute Genomics Platform"/>
            <consortium name="The Broad Institute Genome Sequencing Center for Infectious Disease"/>
            <person name="Wu L."/>
            <person name="Ma J."/>
        </authorList>
    </citation>
    <scope>NUCLEOTIDE SEQUENCE [LARGE SCALE GENOMIC DNA]</scope>
    <source>
        <strain evidence="3">JCM 17759</strain>
    </source>
</reference>
<organism evidence="2 3">
    <name type="scientific">Novipirellula rosea</name>
    <dbReference type="NCBI Taxonomy" id="1031540"/>
    <lineage>
        <taxon>Bacteria</taxon>
        <taxon>Pseudomonadati</taxon>
        <taxon>Planctomycetota</taxon>
        <taxon>Planctomycetia</taxon>
        <taxon>Pirellulales</taxon>
        <taxon>Pirellulaceae</taxon>
        <taxon>Novipirellula</taxon>
    </lineage>
</organism>
<sequence>MRYLLFSLLLVGFLLTSVASADDATDEAIKKERKKIEGKWQIVGLVINGNKSKDEDAAKLTVVNDAKGTWSLWSGDSKITMGTSTFDPTTKPKTIDFTPSEGDAKGNRFLGIYQLGKNARKLCFAPSGKDRPTEFSSTAENQHILVTFKRVQPE</sequence>
<dbReference type="RefSeq" id="WP_345318715.1">
    <property type="nucleotide sequence ID" value="NZ_BAABGA010000006.1"/>
</dbReference>
<keyword evidence="3" id="KW-1185">Reference proteome</keyword>
<evidence type="ECO:0000313" key="2">
    <source>
        <dbReference type="EMBL" id="GAA4444488.1"/>
    </source>
</evidence>
<name>A0ABP8M756_9BACT</name>
<dbReference type="EMBL" id="BAABGA010000006">
    <property type="protein sequence ID" value="GAA4444488.1"/>
    <property type="molecule type" value="Genomic_DNA"/>
</dbReference>